<organism evidence="1">
    <name type="scientific">marine metagenome</name>
    <dbReference type="NCBI Taxonomy" id="408172"/>
    <lineage>
        <taxon>unclassified sequences</taxon>
        <taxon>metagenomes</taxon>
        <taxon>ecological metagenomes</taxon>
    </lineage>
</organism>
<dbReference type="EMBL" id="UINC01001312">
    <property type="protein sequence ID" value="SUZ77321.1"/>
    <property type="molecule type" value="Genomic_DNA"/>
</dbReference>
<proteinExistence type="predicted"/>
<evidence type="ECO:0000313" key="1">
    <source>
        <dbReference type="EMBL" id="SUZ77321.1"/>
    </source>
</evidence>
<name>A0A381QDC1_9ZZZZ</name>
<reference evidence="1" key="1">
    <citation type="submission" date="2018-05" db="EMBL/GenBank/DDBJ databases">
        <authorList>
            <person name="Lanie J.A."/>
            <person name="Ng W.-L."/>
            <person name="Kazmierczak K.M."/>
            <person name="Andrzejewski T.M."/>
            <person name="Davidsen T.M."/>
            <person name="Wayne K.J."/>
            <person name="Tettelin H."/>
            <person name="Glass J.I."/>
            <person name="Rusch D."/>
            <person name="Podicherti R."/>
            <person name="Tsui H.-C.T."/>
            <person name="Winkler M.E."/>
        </authorList>
    </citation>
    <scope>NUCLEOTIDE SEQUENCE</scope>
</reference>
<gene>
    <name evidence="1" type="ORF">METZ01_LOCUS30175</name>
</gene>
<sequence length="45" mass="5098">MIIYTLSECNNTFNNSATKGFIIGCFEKHGVTNRLKEILIKGLKH</sequence>
<protein>
    <submittedName>
        <fullName evidence="1">Uncharacterized protein</fullName>
    </submittedName>
</protein>
<accession>A0A381QDC1</accession>
<dbReference type="AlphaFoldDB" id="A0A381QDC1"/>